<dbReference type="STRING" id="660521.SAMN04487949_0343"/>
<feature type="region of interest" description="Disordered" evidence="2">
    <location>
        <begin position="40"/>
        <end position="77"/>
    </location>
</feature>
<dbReference type="Proteomes" id="UP000199451">
    <property type="component" value="Unassembled WGS sequence"/>
</dbReference>
<dbReference type="RefSeq" id="WP_089693449.1">
    <property type="nucleotide sequence ID" value="NZ_FNHL01000001.1"/>
</dbReference>
<dbReference type="AlphaFoldDB" id="A0A1G9PE53"/>
<evidence type="ECO:0000256" key="2">
    <source>
        <dbReference type="SAM" id="MobiDB-lite"/>
    </source>
</evidence>
<evidence type="ECO:0000313" key="4">
    <source>
        <dbReference type="Proteomes" id="UP000199451"/>
    </source>
</evidence>
<dbReference type="EMBL" id="FNHL01000001">
    <property type="protein sequence ID" value="SDL96823.1"/>
    <property type="molecule type" value="Genomic_DNA"/>
</dbReference>
<dbReference type="Pfam" id="PF25254">
    <property type="entry name" value="DUF7856"/>
    <property type="match status" value="1"/>
</dbReference>
<name>A0A1G9PE53_9EURY</name>
<sequence length="333" mass="35442">MRRADESRRRVEGVEGVDLRDEDVDLRDEDVAPDTVLAAVRGERERPPSLRHGRLSGFEHTETPETPDAPPIPEIPASHDVLGHVDGDLQPSLRVWLAAAARSVGREPPQRAAYDDVRAALDDLVVPDVDVAAARRRVAEAGAEEARLREELATLRGRLQARRETDAPTEGVAAELAETATRLSEVETERVAAEQTLDRREAAAREAREKREQQLELEDRAANLRRAMRESLAAAVAPAFADAVASVAAVDCLSVAVETPPPTEGIADPGAYDGPDALAQLAAVRVADLDTPVVVSAAVADDADSVTDDADSAADDSVADAIAEVLGTPVVLL</sequence>
<organism evidence="3 4">
    <name type="scientific">Halogranum gelatinilyticum</name>
    <dbReference type="NCBI Taxonomy" id="660521"/>
    <lineage>
        <taxon>Archaea</taxon>
        <taxon>Methanobacteriati</taxon>
        <taxon>Methanobacteriota</taxon>
        <taxon>Stenosarchaea group</taxon>
        <taxon>Halobacteria</taxon>
        <taxon>Halobacteriales</taxon>
        <taxon>Haloferacaceae</taxon>
    </lineage>
</organism>
<keyword evidence="4" id="KW-1185">Reference proteome</keyword>
<feature type="coiled-coil region" evidence="1">
    <location>
        <begin position="131"/>
        <end position="230"/>
    </location>
</feature>
<proteinExistence type="predicted"/>
<keyword evidence="1" id="KW-0175">Coiled coil</keyword>
<dbReference type="InterPro" id="IPR057178">
    <property type="entry name" value="DUF7856"/>
</dbReference>
<gene>
    <name evidence="3" type="ORF">SAMN04487949_0343</name>
</gene>
<evidence type="ECO:0000256" key="1">
    <source>
        <dbReference type="SAM" id="Coils"/>
    </source>
</evidence>
<reference evidence="4" key="1">
    <citation type="submission" date="2016-10" db="EMBL/GenBank/DDBJ databases">
        <authorList>
            <person name="Varghese N."/>
            <person name="Submissions S."/>
        </authorList>
    </citation>
    <scope>NUCLEOTIDE SEQUENCE [LARGE SCALE GENOMIC DNA]</scope>
    <source>
        <strain evidence="4">CGMCC 1.10119</strain>
    </source>
</reference>
<protein>
    <submittedName>
        <fullName evidence="3">Uncharacterized protein</fullName>
    </submittedName>
</protein>
<evidence type="ECO:0000313" key="3">
    <source>
        <dbReference type="EMBL" id="SDL96823.1"/>
    </source>
</evidence>
<accession>A0A1G9PE53</accession>